<evidence type="ECO:0000256" key="9">
    <source>
        <dbReference type="ARBA" id="ARBA00022833"/>
    </source>
</evidence>
<evidence type="ECO:0000256" key="17">
    <source>
        <dbReference type="SAM" id="MobiDB-lite"/>
    </source>
</evidence>
<feature type="domain" description="RRM" evidence="18">
    <location>
        <begin position="136"/>
        <end position="214"/>
    </location>
</feature>
<evidence type="ECO:0000256" key="16">
    <source>
        <dbReference type="PROSITE-ProRule" id="PRU00723"/>
    </source>
</evidence>
<comment type="subcellular location">
    <subcellularLocation>
        <location evidence="1">Nucleus</location>
    </subcellularLocation>
</comment>
<evidence type="ECO:0000256" key="12">
    <source>
        <dbReference type="ARBA" id="ARBA00023242"/>
    </source>
</evidence>
<evidence type="ECO:0000256" key="13">
    <source>
        <dbReference type="ARBA" id="ARBA00023306"/>
    </source>
</evidence>
<dbReference type="Gene3D" id="3.30.70.330">
    <property type="match status" value="1"/>
</dbReference>
<dbReference type="EMBL" id="JAEUBE010000414">
    <property type="protein sequence ID" value="KAH3661831.1"/>
    <property type="molecule type" value="Genomic_DNA"/>
</dbReference>
<dbReference type="InterPro" id="IPR032297">
    <property type="entry name" value="Torus"/>
</dbReference>
<keyword evidence="7" id="KW-0747">Spliceosome</keyword>
<keyword evidence="9 16" id="KW-0862">Zinc</keyword>
<dbReference type="PANTHER" id="PTHR14089:SF2">
    <property type="entry name" value="PRE-MRNA-SPLICING FACTOR CWC2"/>
    <property type="match status" value="1"/>
</dbReference>
<evidence type="ECO:0000313" key="21">
    <source>
        <dbReference type="Proteomes" id="UP000769157"/>
    </source>
</evidence>
<dbReference type="RefSeq" id="XP_046058935.1">
    <property type="nucleotide sequence ID" value="XM_046207254.1"/>
</dbReference>
<keyword evidence="21" id="KW-1185">Reference proteome</keyword>
<dbReference type="PROSITE" id="PS50103">
    <property type="entry name" value="ZF_C3H1"/>
    <property type="match status" value="1"/>
</dbReference>
<evidence type="ECO:0000313" key="20">
    <source>
        <dbReference type="EMBL" id="KAH3661831.1"/>
    </source>
</evidence>
<keyword evidence="11" id="KW-0508">mRNA splicing</keyword>
<evidence type="ECO:0000256" key="1">
    <source>
        <dbReference type="ARBA" id="ARBA00004123"/>
    </source>
</evidence>
<dbReference type="InterPro" id="IPR035979">
    <property type="entry name" value="RBD_domain_sf"/>
</dbReference>
<dbReference type="InterPro" id="IPR000571">
    <property type="entry name" value="Znf_CCCH"/>
</dbReference>
<dbReference type="SUPFAM" id="SSF90229">
    <property type="entry name" value="CCCH zinc finger"/>
    <property type="match status" value="1"/>
</dbReference>
<dbReference type="InterPro" id="IPR000504">
    <property type="entry name" value="RRM_dom"/>
</dbReference>
<evidence type="ECO:0000259" key="19">
    <source>
        <dbReference type="PROSITE" id="PS50103"/>
    </source>
</evidence>
<evidence type="ECO:0000256" key="10">
    <source>
        <dbReference type="ARBA" id="ARBA00022884"/>
    </source>
</evidence>
<reference evidence="20" key="1">
    <citation type="journal article" date="2021" name="Open Biol.">
        <title>Shared evolutionary footprints suggest mitochondrial oxidative damage underlies multiple complex I losses in fungi.</title>
        <authorList>
            <person name="Schikora-Tamarit M.A."/>
            <person name="Marcet-Houben M."/>
            <person name="Nosek J."/>
            <person name="Gabaldon T."/>
        </authorList>
    </citation>
    <scope>NUCLEOTIDE SEQUENCE</scope>
    <source>
        <strain evidence="20">CBS6075</strain>
    </source>
</reference>
<dbReference type="Gene3D" id="4.10.1000.10">
    <property type="entry name" value="Zinc finger, CCCH-type"/>
    <property type="match status" value="1"/>
</dbReference>
<keyword evidence="6 16" id="KW-0479">Metal-binding</keyword>
<dbReference type="Pfam" id="PF16131">
    <property type="entry name" value="Torus"/>
    <property type="match status" value="1"/>
</dbReference>
<gene>
    <name evidence="20" type="ORF">OGAPHI_006009</name>
</gene>
<dbReference type="InterPro" id="IPR036855">
    <property type="entry name" value="Znf_CCCH_sf"/>
</dbReference>
<keyword evidence="10 15" id="KW-0694">RNA-binding</keyword>
<evidence type="ECO:0000256" key="4">
    <source>
        <dbReference type="ARBA" id="ARBA00017295"/>
    </source>
</evidence>
<evidence type="ECO:0000256" key="7">
    <source>
        <dbReference type="ARBA" id="ARBA00022728"/>
    </source>
</evidence>
<evidence type="ECO:0000256" key="11">
    <source>
        <dbReference type="ARBA" id="ARBA00023187"/>
    </source>
</evidence>
<evidence type="ECO:0000256" key="2">
    <source>
        <dbReference type="ARBA" id="ARBA00008024"/>
    </source>
</evidence>
<keyword evidence="13" id="KW-0131">Cell cycle</keyword>
<dbReference type="GeneID" id="70237973"/>
<sequence>MSRRPARLQLDPDTVAVDSKPPQTGEVFNLWYSRWTGGEFNGRTVAHSAHRCHPAKDSGYTKADKDVKPGSVNRDKFICLYFARGYCTNGRKCQYLHRLPTDMDFFPHTVDCFGRERFADYRDDMTGVGSFNKVNKTLFVEKFHSMDGNIEMLVNKNFGEYGQVERTRVVKSKSIAFVTYRLESQAQFAKEAMYGQSLLKENVQEALNIKWANEDPDPVARKRNREDEEQTALETATKLLKKMEEKIQRVKQREEEGQHEEEEEEQEEEQEEEPQTIKTLPAPQPSSIFANKSLDAIKLLQKPKLASKLGYDSDSD</sequence>
<dbReference type="PANTHER" id="PTHR14089">
    <property type="entry name" value="PRE-MRNA-SPLICING FACTOR RBM22"/>
    <property type="match status" value="1"/>
</dbReference>
<feature type="compositionally biased region" description="Acidic residues" evidence="17">
    <location>
        <begin position="257"/>
        <end position="274"/>
    </location>
</feature>
<protein>
    <recommendedName>
        <fullName evidence="4">Pre-mRNA-splicing factor CWC2</fullName>
    </recommendedName>
</protein>
<organism evidence="20 21">
    <name type="scientific">Ogataea philodendri</name>
    <dbReference type="NCBI Taxonomy" id="1378263"/>
    <lineage>
        <taxon>Eukaryota</taxon>
        <taxon>Fungi</taxon>
        <taxon>Dikarya</taxon>
        <taxon>Ascomycota</taxon>
        <taxon>Saccharomycotina</taxon>
        <taxon>Pichiomycetes</taxon>
        <taxon>Pichiales</taxon>
        <taxon>Pichiaceae</taxon>
        <taxon>Ogataea</taxon>
    </lineage>
</organism>
<dbReference type="GO" id="GO:0000974">
    <property type="term" value="C:Prp19 complex"/>
    <property type="evidence" value="ECO:0007669"/>
    <property type="project" value="TreeGrafter"/>
</dbReference>
<dbReference type="OrthoDB" id="10251848at2759"/>
<evidence type="ECO:0000256" key="14">
    <source>
        <dbReference type="ARBA" id="ARBA00025224"/>
    </source>
</evidence>
<dbReference type="InterPro" id="IPR039171">
    <property type="entry name" value="Cwc2/Slt11"/>
</dbReference>
<evidence type="ECO:0000256" key="6">
    <source>
        <dbReference type="ARBA" id="ARBA00022723"/>
    </source>
</evidence>
<comment type="function">
    <text evidence="14">Involved in the first step of pre-mRNA splicing. Required for cell growth and cell cycle control. Plays a role in the levels of the U1, U4, U5 and U6 snRNAs and the maintenance of the U4/U6 snRNA complex. May provide the link between the 'nineteen complex' NTC spliceosome protein complex and the spliceosome through the U6 snRNA. Associates predominantly with U6 snRNAs in assembled active spliceosomes. Binds directly to the internal stem-loop (ISL) domain of the U6 snRNA and to the pre-mRNA intron near the 5' splice site during the activation and catalytic phases of the spliceosome cycle.</text>
</comment>
<comment type="similarity">
    <text evidence="2">Belongs to the RRM CWC2 family.</text>
</comment>
<feature type="zinc finger region" description="C3H1-type" evidence="16">
    <location>
        <begin position="73"/>
        <end position="100"/>
    </location>
</feature>
<dbReference type="GO" id="GO:0006397">
    <property type="term" value="P:mRNA processing"/>
    <property type="evidence" value="ECO:0007669"/>
    <property type="project" value="UniProtKB-KW"/>
</dbReference>
<comment type="subunit">
    <text evidence="3">Associated with the spliceosome.</text>
</comment>
<name>A0A9P8T0U3_9ASCO</name>
<comment type="caution">
    <text evidence="20">The sequence shown here is derived from an EMBL/GenBank/DDBJ whole genome shotgun (WGS) entry which is preliminary data.</text>
</comment>
<feature type="region of interest" description="Disordered" evidence="17">
    <location>
        <begin position="249"/>
        <end position="289"/>
    </location>
</feature>
<dbReference type="Proteomes" id="UP000769157">
    <property type="component" value="Unassembled WGS sequence"/>
</dbReference>
<dbReference type="Pfam" id="PF00076">
    <property type="entry name" value="RRM_1"/>
    <property type="match status" value="1"/>
</dbReference>
<dbReference type="GO" id="GO:0017070">
    <property type="term" value="F:U6 snRNA binding"/>
    <property type="evidence" value="ECO:0007669"/>
    <property type="project" value="TreeGrafter"/>
</dbReference>
<dbReference type="AlphaFoldDB" id="A0A9P8T0U3"/>
<keyword evidence="12" id="KW-0539">Nucleus</keyword>
<evidence type="ECO:0000256" key="5">
    <source>
        <dbReference type="ARBA" id="ARBA00022664"/>
    </source>
</evidence>
<evidence type="ECO:0000256" key="3">
    <source>
        <dbReference type="ARBA" id="ARBA00011524"/>
    </source>
</evidence>
<reference evidence="20" key="2">
    <citation type="submission" date="2021-01" db="EMBL/GenBank/DDBJ databases">
        <authorList>
            <person name="Schikora-Tamarit M.A."/>
        </authorList>
    </citation>
    <scope>NUCLEOTIDE SEQUENCE</scope>
    <source>
        <strain evidence="20">CBS6075</strain>
    </source>
</reference>
<dbReference type="GO" id="GO:0071007">
    <property type="term" value="C:U2-type catalytic step 2 spliceosome"/>
    <property type="evidence" value="ECO:0007669"/>
    <property type="project" value="TreeGrafter"/>
</dbReference>
<dbReference type="GO" id="GO:0008380">
    <property type="term" value="P:RNA splicing"/>
    <property type="evidence" value="ECO:0007669"/>
    <property type="project" value="UniProtKB-KW"/>
</dbReference>
<accession>A0A9P8T0U3</accession>
<dbReference type="InterPro" id="IPR012677">
    <property type="entry name" value="Nucleotide-bd_a/b_plait_sf"/>
</dbReference>
<dbReference type="GO" id="GO:0008270">
    <property type="term" value="F:zinc ion binding"/>
    <property type="evidence" value="ECO:0007669"/>
    <property type="project" value="UniProtKB-KW"/>
</dbReference>
<dbReference type="GO" id="GO:0036002">
    <property type="term" value="F:pre-mRNA binding"/>
    <property type="evidence" value="ECO:0007669"/>
    <property type="project" value="TreeGrafter"/>
</dbReference>
<dbReference type="GO" id="GO:0071006">
    <property type="term" value="C:U2-type catalytic step 1 spliceosome"/>
    <property type="evidence" value="ECO:0007669"/>
    <property type="project" value="TreeGrafter"/>
</dbReference>
<feature type="domain" description="C3H1-type" evidence="19">
    <location>
        <begin position="73"/>
        <end position="100"/>
    </location>
</feature>
<dbReference type="SMART" id="SM00356">
    <property type="entry name" value="ZnF_C3H1"/>
    <property type="match status" value="1"/>
</dbReference>
<evidence type="ECO:0000256" key="8">
    <source>
        <dbReference type="ARBA" id="ARBA00022771"/>
    </source>
</evidence>
<evidence type="ECO:0000256" key="15">
    <source>
        <dbReference type="PROSITE-ProRule" id="PRU00176"/>
    </source>
</evidence>
<keyword evidence="5" id="KW-0507">mRNA processing</keyword>
<evidence type="ECO:0000259" key="18">
    <source>
        <dbReference type="PROSITE" id="PS50102"/>
    </source>
</evidence>
<dbReference type="PROSITE" id="PS50102">
    <property type="entry name" value="RRM"/>
    <property type="match status" value="1"/>
</dbReference>
<dbReference type="SUPFAM" id="SSF54928">
    <property type="entry name" value="RNA-binding domain, RBD"/>
    <property type="match status" value="1"/>
</dbReference>
<proteinExistence type="inferred from homology"/>
<keyword evidence="8 16" id="KW-0863">Zinc-finger</keyword>